<feature type="region of interest" description="Disordered" evidence="3">
    <location>
        <begin position="123"/>
        <end position="146"/>
    </location>
</feature>
<gene>
    <name evidence="6" type="ORF">OVN521_LOCUS2656</name>
    <name evidence="7" type="ORF">UXM345_LOCUS17915</name>
</gene>
<dbReference type="SUPFAM" id="SSF49899">
    <property type="entry name" value="Concanavalin A-like lectins/glucanases"/>
    <property type="match status" value="2"/>
</dbReference>
<evidence type="ECO:0000256" key="3">
    <source>
        <dbReference type="SAM" id="MobiDB-lite"/>
    </source>
</evidence>
<reference evidence="7" key="1">
    <citation type="submission" date="2021-02" db="EMBL/GenBank/DDBJ databases">
        <authorList>
            <person name="Nowell W R."/>
        </authorList>
    </citation>
    <scope>NUCLEOTIDE SEQUENCE</scope>
</reference>
<evidence type="ECO:0000256" key="4">
    <source>
        <dbReference type="SAM" id="Phobius"/>
    </source>
</evidence>
<dbReference type="EMBL" id="CAJOBF010002373">
    <property type="protein sequence ID" value="CAF4029692.1"/>
    <property type="molecule type" value="Genomic_DNA"/>
</dbReference>
<evidence type="ECO:0000256" key="2">
    <source>
        <dbReference type="ARBA" id="ARBA00023157"/>
    </source>
</evidence>
<keyword evidence="4" id="KW-0812">Transmembrane</keyword>
<keyword evidence="9" id="KW-1185">Reference proteome</keyword>
<evidence type="ECO:0000313" key="6">
    <source>
        <dbReference type="EMBL" id="CAF3778575.1"/>
    </source>
</evidence>
<keyword evidence="4" id="KW-0472">Membrane</keyword>
<keyword evidence="4" id="KW-1133">Transmembrane helix</keyword>
<dbReference type="EMBL" id="CAJOBG010000214">
    <property type="protein sequence ID" value="CAF3778575.1"/>
    <property type="molecule type" value="Genomic_DNA"/>
</dbReference>
<feature type="compositionally biased region" description="Low complexity" evidence="3">
    <location>
        <begin position="131"/>
        <end position="146"/>
    </location>
</feature>
<dbReference type="AlphaFoldDB" id="A0A819Q5V9"/>
<evidence type="ECO:0000259" key="5">
    <source>
        <dbReference type="SMART" id="SM00560"/>
    </source>
</evidence>
<dbReference type="Proteomes" id="UP000663842">
    <property type="component" value="Unassembled WGS sequence"/>
</dbReference>
<accession>A0A819Q5V9</accession>
<comment type="caution">
    <text evidence="7">The sequence shown here is derived from an EMBL/GenBank/DDBJ whole genome shotgun (WGS) entry which is preliminary data.</text>
</comment>
<dbReference type="InterPro" id="IPR013320">
    <property type="entry name" value="ConA-like_dom_sf"/>
</dbReference>
<evidence type="ECO:0000256" key="1">
    <source>
        <dbReference type="ARBA" id="ARBA00022729"/>
    </source>
</evidence>
<proteinExistence type="predicted"/>
<organism evidence="7 8">
    <name type="scientific">Rotaria magnacalcarata</name>
    <dbReference type="NCBI Taxonomy" id="392030"/>
    <lineage>
        <taxon>Eukaryota</taxon>
        <taxon>Metazoa</taxon>
        <taxon>Spiralia</taxon>
        <taxon>Gnathifera</taxon>
        <taxon>Rotifera</taxon>
        <taxon>Eurotatoria</taxon>
        <taxon>Bdelloidea</taxon>
        <taxon>Philodinida</taxon>
        <taxon>Philodinidae</taxon>
        <taxon>Rotaria</taxon>
    </lineage>
</organism>
<feature type="transmembrane region" description="Helical" evidence="4">
    <location>
        <begin position="80"/>
        <end position="104"/>
    </location>
</feature>
<evidence type="ECO:0000313" key="7">
    <source>
        <dbReference type="EMBL" id="CAF4029692.1"/>
    </source>
</evidence>
<name>A0A819Q5V9_9BILA</name>
<dbReference type="Gene3D" id="2.60.120.200">
    <property type="match status" value="2"/>
</dbReference>
<keyword evidence="1" id="KW-0732">Signal</keyword>
<evidence type="ECO:0000313" key="8">
    <source>
        <dbReference type="Proteomes" id="UP000663842"/>
    </source>
</evidence>
<evidence type="ECO:0000313" key="9">
    <source>
        <dbReference type="Proteomes" id="UP000663866"/>
    </source>
</evidence>
<dbReference type="Proteomes" id="UP000663866">
    <property type="component" value="Unassembled WGS sequence"/>
</dbReference>
<feature type="domain" description="LamG-like jellyroll fold" evidence="5">
    <location>
        <begin position="231"/>
        <end position="365"/>
    </location>
</feature>
<dbReference type="SMART" id="SM00560">
    <property type="entry name" value="LamGL"/>
    <property type="match status" value="1"/>
</dbReference>
<protein>
    <recommendedName>
        <fullName evidence="5">LamG-like jellyroll fold domain-containing protein</fullName>
    </recommendedName>
</protein>
<keyword evidence="2" id="KW-1015">Disulfide bond</keyword>
<dbReference type="Pfam" id="PF13385">
    <property type="entry name" value="Laminin_G_3"/>
    <property type="match status" value="2"/>
</dbReference>
<dbReference type="InterPro" id="IPR006558">
    <property type="entry name" value="LamG-like"/>
</dbReference>
<sequence>MHYVTHEINENCRSQRTIHAHLSSDRLFEPKQNDLTVTKIYPEKSKIMPYQTSIESSSLGNADRIIEGKRKNETVQQQRYFNCVLCRCSLIHIIIAIIATVIFLSACTALSVALCGIKGETATTSSDKHTVSSTSTTTTTSTIRTTSTTTSTTATPLVCSSSCLNQSWISSASVVASWSFENSFQDSTKVYNVTASSQAPLFALGYVGQAASFNVTAKHALYTSFISLNYLSFTVDLWMKQNGDPNPTDYSIVGLCPSTTNDNCLHISIRSKKFYMGFYYDDIQSTATMPLNHWMHLAFVFDVSNRRQSIYVNGVLDQQRTASNALKSASGNFTIGTNERVRLPNNYFQGYLDQLSINRRVKSSCEILEIATLAAHFKFDADSPLTDFGPNSVTTKASNYLIISGHTNQAISFSGASMSYFQASGLTALGMSNQSFSIAFRIQPQILYGTLVHLSTSSLGTGSQCFPLLGFTSNGTIVAQILTNNNVVVAALGPILSLSSPWIAIVQTWSSANGLKLYINNALVSSVAAATFQGSEITPNYVTLGNCLSGCGACLNGSINTPGPFTGAIDDWRIYNRELNSNDICTLYSL</sequence>